<evidence type="ECO:0000256" key="1">
    <source>
        <dbReference type="SAM" id="Coils"/>
    </source>
</evidence>
<organism evidence="3 4">
    <name type="scientific">Acinetobacter wuhouensis</name>
    <dbReference type="NCBI Taxonomy" id="1879050"/>
    <lineage>
        <taxon>Bacteria</taxon>
        <taxon>Pseudomonadati</taxon>
        <taxon>Pseudomonadota</taxon>
        <taxon>Gammaproteobacteria</taxon>
        <taxon>Moraxellales</taxon>
        <taxon>Moraxellaceae</taxon>
        <taxon>Acinetobacter</taxon>
    </lineage>
</organism>
<dbReference type="RefSeq" id="WP_087554110.1">
    <property type="nucleotide sequence ID" value="NZ_CP033133.1"/>
</dbReference>
<evidence type="ECO:0000256" key="2">
    <source>
        <dbReference type="SAM" id="MobiDB-lite"/>
    </source>
</evidence>
<evidence type="ECO:0000313" key="3">
    <source>
        <dbReference type="EMBL" id="AYO52887.1"/>
    </source>
</evidence>
<name>A0A3G2SYW0_9GAMM</name>
<dbReference type="EMBL" id="CP033133">
    <property type="protein sequence ID" value="AYO52887.1"/>
    <property type="molecule type" value="Genomic_DNA"/>
</dbReference>
<accession>A0A3G2SYW0</accession>
<evidence type="ECO:0008006" key="5">
    <source>
        <dbReference type="Google" id="ProtNLM"/>
    </source>
</evidence>
<dbReference type="AlphaFoldDB" id="A0A3G2SYW0"/>
<feature type="compositionally biased region" description="Polar residues" evidence="2">
    <location>
        <begin position="39"/>
        <end position="50"/>
    </location>
</feature>
<feature type="region of interest" description="Disordered" evidence="2">
    <location>
        <begin position="32"/>
        <end position="54"/>
    </location>
</feature>
<reference evidence="3 4" key="1">
    <citation type="submission" date="2018-10" db="EMBL/GenBank/DDBJ databases">
        <title>The complete genome of Acinetobacter wuhouensis strain WCHAW010062.</title>
        <authorList>
            <person name="Hu Y."/>
            <person name="Long H."/>
            <person name="Feng Y."/>
            <person name="Zong Z."/>
        </authorList>
    </citation>
    <scope>NUCLEOTIDE SEQUENCE [LARGE SCALE GENOMIC DNA]</scope>
    <source>
        <strain evidence="3 4">WCHAW010062</strain>
    </source>
</reference>
<dbReference type="Proteomes" id="UP000279962">
    <property type="component" value="Chromosome"/>
</dbReference>
<gene>
    <name evidence="3" type="ORF">CDG68_03995</name>
</gene>
<evidence type="ECO:0000313" key="4">
    <source>
        <dbReference type="Proteomes" id="UP000279962"/>
    </source>
</evidence>
<dbReference type="PROSITE" id="PS51257">
    <property type="entry name" value="PROKAR_LIPOPROTEIN"/>
    <property type="match status" value="1"/>
</dbReference>
<keyword evidence="1" id="KW-0175">Coiled coil</keyword>
<sequence length="217" mass="24343">MKKLLQGAVLPFIIFTSGVLLLGCNQPIEQSRQHDDSQIESAQNNHSQNEQIHDDHQDLASADHDQATHKNTADLKQGNMFYIARDVADMQLKTGNYVEKLQQAQTELQQAIESKDHLQLQQTVKDLTRQLQGFNTALISLDLKTQEIDNIRQQVLSANKQVLNSSLLNGDLDISKVDFNKIEKQMDLIQTDMMKLAGMVLLSAGSEQSSNQSEDKS</sequence>
<feature type="coiled-coil region" evidence="1">
    <location>
        <begin position="101"/>
        <end position="161"/>
    </location>
</feature>
<protein>
    <recommendedName>
        <fullName evidence="5">Lipoprotein</fullName>
    </recommendedName>
</protein>
<proteinExistence type="predicted"/>